<dbReference type="OrthoDB" id="1438238at2"/>
<dbReference type="RefSeq" id="WP_084061605.1">
    <property type="nucleotide sequence ID" value="NZ_FWXO01000003.1"/>
</dbReference>
<sequence length="209" mass="23879">MFKKLFFLALFSAVFANAQLQYKPTDKTTLDGWIAEAKEHNEIDISQLQKLDAEYNDVVVNPDDPNRVFDYGRILTAVLQPGLATATEKELSDAGKKIAAESEEAYRDAIRDCDCHGRANIMLGLLYNQQGKYFLSEPYLEKGLELPEGGEDWMVAANQYLLTGAYTYNTTEEKYQKIYVLFKKFAQSVTKDADYYQKMAGLYVSYYEK</sequence>
<dbReference type="AlphaFoldDB" id="A0A1W2AY84"/>
<evidence type="ECO:0008006" key="4">
    <source>
        <dbReference type="Google" id="ProtNLM"/>
    </source>
</evidence>
<feature type="signal peptide" evidence="1">
    <location>
        <begin position="1"/>
        <end position="18"/>
    </location>
</feature>
<protein>
    <recommendedName>
        <fullName evidence="4">Tetratricopeptide repeat-containing protein</fullName>
    </recommendedName>
</protein>
<dbReference type="InterPro" id="IPR011990">
    <property type="entry name" value="TPR-like_helical_dom_sf"/>
</dbReference>
<accession>A0A1W2AY84</accession>
<dbReference type="Gene3D" id="1.25.40.10">
    <property type="entry name" value="Tetratricopeptide repeat domain"/>
    <property type="match status" value="1"/>
</dbReference>
<keyword evidence="3" id="KW-1185">Reference proteome</keyword>
<keyword evidence="1" id="KW-0732">Signal</keyword>
<feature type="chain" id="PRO_5012416005" description="Tetratricopeptide repeat-containing protein" evidence="1">
    <location>
        <begin position="19"/>
        <end position="209"/>
    </location>
</feature>
<dbReference type="EMBL" id="FWXO01000003">
    <property type="protein sequence ID" value="SMC65138.1"/>
    <property type="molecule type" value="Genomic_DNA"/>
</dbReference>
<evidence type="ECO:0000313" key="2">
    <source>
        <dbReference type="EMBL" id="SMC65138.1"/>
    </source>
</evidence>
<name>A0A1W2AY84_9FLAO</name>
<reference evidence="2 3" key="1">
    <citation type="submission" date="2017-04" db="EMBL/GenBank/DDBJ databases">
        <authorList>
            <person name="Afonso C.L."/>
            <person name="Miller P.J."/>
            <person name="Scott M.A."/>
            <person name="Spackman E."/>
            <person name="Goraichik I."/>
            <person name="Dimitrov K.M."/>
            <person name="Suarez D.L."/>
            <person name="Swayne D.E."/>
        </authorList>
    </citation>
    <scope>NUCLEOTIDE SEQUENCE [LARGE SCALE GENOMIC DNA]</scope>
    <source>
        <strain evidence="2 3">DSM 21164</strain>
    </source>
</reference>
<organism evidence="2 3">
    <name type="scientific">Cellulophaga tyrosinoxydans</name>
    <dbReference type="NCBI Taxonomy" id="504486"/>
    <lineage>
        <taxon>Bacteria</taxon>
        <taxon>Pseudomonadati</taxon>
        <taxon>Bacteroidota</taxon>
        <taxon>Flavobacteriia</taxon>
        <taxon>Flavobacteriales</taxon>
        <taxon>Flavobacteriaceae</taxon>
        <taxon>Cellulophaga</taxon>
    </lineage>
</organism>
<gene>
    <name evidence="2" type="ORF">SAMN05660703_2281</name>
</gene>
<dbReference type="Proteomes" id="UP000192360">
    <property type="component" value="Unassembled WGS sequence"/>
</dbReference>
<evidence type="ECO:0000313" key="3">
    <source>
        <dbReference type="Proteomes" id="UP000192360"/>
    </source>
</evidence>
<evidence type="ECO:0000256" key="1">
    <source>
        <dbReference type="SAM" id="SignalP"/>
    </source>
</evidence>
<proteinExistence type="predicted"/>
<dbReference type="STRING" id="504486.SAMN05660703_2281"/>